<dbReference type="GO" id="GO:0007288">
    <property type="term" value="P:sperm axoneme assembly"/>
    <property type="evidence" value="ECO:0007669"/>
    <property type="project" value="TreeGrafter"/>
</dbReference>
<name>A0A3B4B5J4_9GOBI</name>
<reference evidence="2" key="2">
    <citation type="submission" date="2025-09" db="UniProtKB">
        <authorList>
            <consortium name="Ensembl"/>
        </authorList>
    </citation>
    <scope>IDENTIFICATION</scope>
</reference>
<evidence type="ECO:0000256" key="1">
    <source>
        <dbReference type="SAM" id="MobiDB-lite"/>
    </source>
</evidence>
<evidence type="ECO:0000313" key="3">
    <source>
        <dbReference type="Proteomes" id="UP000261520"/>
    </source>
</evidence>
<dbReference type="AlphaFoldDB" id="A0A3B4B5J4"/>
<dbReference type="InterPro" id="IPR038905">
    <property type="entry name" value="ARMC2"/>
</dbReference>
<proteinExistence type="predicted"/>
<protein>
    <submittedName>
        <fullName evidence="2">Uncharacterized protein</fullName>
    </submittedName>
</protein>
<feature type="compositionally biased region" description="Polar residues" evidence="1">
    <location>
        <begin position="72"/>
        <end position="85"/>
    </location>
</feature>
<reference evidence="2" key="1">
    <citation type="submission" date="2025-08" db="UniProtKB">
        <authorList>
            <consortium name="Ensembl"/>
        </authorList>
    </citation>
    <scope>IDENTIFICATION</scope>
</reference>
<evidence type="ECO:0000313" key="2">
    <source>
        <dbReference type="Ensembl" id="ENSPMGP00000023826.1"/>
    </source>
</evidence>
<sequence>SPSPSDKAEGKPDISSPFFPRRNSLIKTSAEIVSEVRQSLNVQSTQRPFTPRDAHRQLFGTSSVRANADNRPPSTFSLHAQNFDTPDSRPGSGTRLSPLNHVNPVHILPKPPANPLEVRRPLIGPRARLQRAGSLPIMPPAETDGKDGPAVYVIFMLDYKNKWDQGMHIMSQNMGGTTSRDTSVMAYLNIHMNVLPVLILSEKKIFRLLTKGKLKITVKFKVDCNT</sequence>
<keyword evidence="3" id="KW-1185">Reference proteome</keyword>
<feature type="region of interest" description="Disordered" evidence="1">
    <location>
        <begin position="64"/>
        <end position="95"/>
    </location>
</feature>
<dbReference type="STRING" id="409849.ENSPMGP00000023826"/>
<accession>A0A3B4B5J4</accession>
<feature type="compositionally biased region" description="Basic and acidic residues" evidence="1">
    <location>
        <begin position="1"/>
        <end position="12"/>
    </location>
</feature>
<organism evidence="2 3">
    <name type="scientific">Periophthalmus magnuspinnatus</name>
    <dbReference type="NCBI Taxonomy" id="409849"/>
    <lineage>
        <taxon>Eukaryota</taxon>
        <taxon>Metazoa</taxon>
        <taxon>Chordata</taxon>
        <taxon>Craniata</taxon>
        <taxon>Vertebrata</taxon>
        <taxon>Euteleostomi</taxon>
        <taxon>Actinopterygii</taxon>
        <taxon>Neopterygii</taxon>
        <taxon>Teleostei</taxon>
        <taxon>Neoteleostei</taxon>
        <taxon>Acanthomorphata</taxon>
        <taxon>Gobiaria</taxon>
        <taxon>Gobiiformes</taxon>
        <taxon>Gobioidei</taxon>
        <taxon>Gobiidae</taxon>
        <taxon>Oxudercinae</taxon>
        <taxon>Periophthalmus</taxon>
    </lineage>
</organism>
<dbReference type="PANTHER" id="PTHR21356">
    <property type="entry name" value="ARMADILLO REPEAT CONTAINING 2"/>
    <property type="match status" value="1"/>
</dbReference>
<dbReference type="PANTHER" id="PTHR21356:SF1">
    <property type="entry name" value="ARMADILLO REPEAT-CONTAINING PROTEIN 2"/>
    <property type="match status" value="1"/>
</dbReference>
<feature type="region of interest" description="Disordered" evidence="1">
    <location>
        <begin position="1"/>
        <end position="22"/>
    </location>
</feature>
<dbReference type="Proteomes" id="UP000261520">
    <property type="component" value="Unplaced"/>
</dbReference>
<dbReference type="Ensembl" id="ENSPMGT00000025386.1">
    <property type="protein sequence ID" value="ENSPMGP00000023826.1"/>
    <property type="gene ID" value="ENSPMGG00000019275.1"/>
</dbReference>